<dbReference type="Proteomes" id="UP000269573">
    <property type="component" value="Unassembled WGS sequence"/>
</dbReference>
<dbReference type="AlphaFoldDB" id="A0A3M8CVZ8"/>
<name>A0A3M8CVZ8_9BACL</name>
<sequence length="534" mass="62016">MLMKSVELLAKNTFGQNSILAVWVSFEESIRIERIKIVNSLLDPFLQWTMGKILYEVLEQIMKLKPSSLESLEDRLFKIFGSGNRGDYSYYSKVLSEYIHILEKGDIEDNNLLGDKIPSTELATILENPTSFKNFLVDLIKDFHLDRIVLLFDEAAHVFSHSQQEKFFTLFKALRHPKIACKAAVYPGITNYGKYFEKGQDAKELRLDWSATNLEDLNYINNILKVRIQKFDESYWNKLTINRAVINTICSCSNGNPRFAFHIIDELENSRAFNKTISMPRVIAALRTVFDSKWKEFSTLKQRLVKYKNHIEAAENLMKEVIIPNLREWNNKQRKSRKKLSAGFYVSTIVYDQIPQVFDILAYSNIILIDYSKKSLGRNQYGYYMSLNPSLLFTDLIIRDISEMDNISTNIDANQAYYPTSQDLKVVMENLGDDNEYQCSNSKCDYKTADETFAFCPRCGNKIQISESESLYKILRSHSIDNLKLSHKIIERLKLKFSNIGEVYDAELDEIRMKYIQDVRIEMIKNAAIEYMAG</sequence>
<gene>
    <name evidence="1" type="ORF">EDM59_26470</name>
</gene>
<keyword evidence="2" id="KW-1185">Reference proteome</keyword>
<reference evidence="1 2" key="1">
    <citation type="submission" date="2018-10" db="EMBL/GenBank/DDBJ databases">
        <title>Phylogenomics of Brevibacillus.</title>
        <authorList>
            <person name="Dunlap C."/>
        </authorList>
    </citation>
    <scope>NUCLEOTIDE SEQUENCE [LARGE SCALE GENOMIC DNA]</scope>
    <source>
        <strain evidence="1 2">JCM 15774</strain>
    </source>
</reference>
<evidence type="ECO:0000313" key="2">
    <source>
        <dbReference type="Proteomes" id="UP000269573"/>
    </source>
</evidence>
<organism evidence="1 2">
    <name type="scientific">Brevibacillus nitrificans</name>
    <dbReference type="NCBI Taxonomy" id="651560"/>
    <lineage>
        <taxon>Bacteria</taxon>
        <taxon>Bacillati</taxon>
        <taxon>Bacillota</taxon>
        <taxon>Bacilli</taxon>
        <taxon>Bacillales</taxon>
        <taxon>Paenibacillaceae</taxon>
        <taxon>Brevibacillus</taxon>
    </lineage>
</organism>
<comment type="caution">
    <text evidence="1">The sequence shown here is derived from an EMBL/GenBank/DDBJ whole genome shotgun (WGS) entry which is preliminary data.</text>
</comment>
<protein>
    <recommendedName>
        <fullName evidence="3">Zinc ribbon domain-containing protein</fullName>
    </recommendedName>
</protein>
<evidence type="ECO:0008006" key="3">
    <source>
        <dbReference type="Google" id="ProtNLM"/>
    </source>
</evidence>
<accession>A0A3M8CVZ8</accession>
<proteinExistence type="predicted"/>
<evidence type="ECO:0000313" key="1">
    <source>
        <dbReference type="EMBL" id="RNB80012.1"/>
    </source>
</evidence>
<dbReference type="EMBL" id="RHHU01000018">
    <property type="protein sequence ID" value="RNB80012.1"/>
    <property type="molecule type" value="Genomic_DNA"/>
</dbReference>